<name>A0A7W4DF72_9GAMM</name>
<dbReference type="AlphaFoldDB" id="A0A7W4DF72"/>
<dbReference type="Proteomes" id="UP000581189">
    <property type="component" value="Unassembled WGS sequence"/>
</dbReference>
<gene>
    <name evidence="1" type="ORF">H3H45_19135</name>
</gene>
<comment type="caution">
    <text evidence="1">The sequence shown here is derived from an EMBL/GenBank/DDBJ whole genome shotgun (WGS) entry which is preliminary data.</text>
</comment>
<protein>
    <submittedName>
        <fullName evidence="1">DUF4279 domain-containing protein</fullName>
    </submittedName>
</protein>
<reference evidence="1 2" key="1">
    <citation type="submission" date="2020-08" db="EMBL/GenBank/DDBJ databases">
        <authorList>
            <person name="Kim C.M."/>
        </authorList>
    </citation>
    <scope>NUCLEOTIDE SEQUENCE [LARGE SCALE GENOMIC DNA]</scope>
    <source>
        <strain evidence="1 2">SR9</strain>
    </source>
</reference>
<accession>A0A7W4DF72</accession>
<evidence type="ECO:0000313" key="1">
    <source>
        <dbReference type="EMBL" id="MBB1521361.1"/>
    </source>
</evidence>
<dbReference type="Pfam" id="PF14106">
    <property type="entry name" value="DUF4279"/>
    <property type="match status" value="1"/>
</dbReference>
<evidence type="ECO:0000313" key="2">
    <source>
        <dbReference type="Proteomes" id="UP000581189"/>
    </source>
</evidence>
<dbReference type="RefSeq" id="WP_182835295.1">
    <property type="nucleotide sequence ID" value="NZ_JACJFN010000006.1"/>
</dbReference>
<keyword evidence="2" id="KW-1185">Reference proteome</keyword>
<dbReference type="InterPro" id="IPR025459">
    <property type="entry name" value="DUF4279"/>
</dbReference>
<organism evidence="1 2">
    <name type="scientific">Aquipseudomonas guryensis</name>
    <dbReference type="NCBI Taxonomy" id="2759165"/>
    <lineage>
        <taxon>Bacteria</taxon>
        <taxon>Pseudomonadati</taxon>
        <taxon>Pseudomonadota</taxon>
        <taxon>Gammaproteobacteria</taxon>
        <taxon>Pseudomonadales</taxon>
        <taxon>Pseudomonadaceae</taxon>
        <taxon>Aquipseudomonas</taxon>
    </lineage>
</organism>
<sequence>MEEFNTYAYFWVGEFDCDPSEITDLLKIQPSRVVLKGEQLNVATHTVRKKSFWEFRSSLPTTEMFQDAHLENLLSMLAPLKNEIAQLQLKYETGISCVGYYTNVNPGFHLSAELIKSCASLNLCIDFDLYNYSGNTNGA</sequence>
<proteinExistence type="predicted"/>
<dbReference type="EMBL" id="JACJFN010000006">
    <property type="protein sequence ID" value="MBB1521361.1"/>
    <property type="molecule type" value="Genomic_DNA"/>
</dbReference>